<evidence type="ECO:0000313" key="2">
    <source>
        <dbReference type="Proteomes" id="UP000243591"/>
    </source>
</evidence>
<accession>A0A291BVN6</accession>
<keyword evidence="2" id="KW-1185">Reference proteome</keyword>
<reference evidence="1 2" key="1">
    <citation type="submission" date="2017-09" db="EMBL/GenBank/DDBJ databases">
        <title>Complete Genome Sequences of Two Strains of the Meat Spoilage Bacterium Brochothrix thermosphacta Isolated from Ground Chicken.</title>
        <authorList>
            <person name="Paoli G.C."/>
            <person name="Wijey C."/>
            <person name="Chen C.-Y."/>
            <person name="Nguyen L."/>
            <person name="Yan X."/>
            <person name="Irwin P.L."/>
        </authorList>
    </citation>
    <scope>NUCLEOTIDE SEQUENCE [LARGE SCALE GENOMIC DNA]</scope>
    <source>
        <strain evidence="1 2">BI</strain>
    </source>
</reference>
<dbReference type="Proteomes" id="UP000243591">
    <property type="component" value="Chromosome"/>
</dbReference>
<proteinExistence type="predicted"/>
<dbReference type="EMBL" id="CP023483">
    <property type="protein sequence ID" value="ATF25361.1"/>
    <property type="molecule type" value="Genomic_DNA"/>
</dbReference>
<gene>
    <name evidence="1" type="ORF">CNY62_02545</name>
</gene>
<dbReference type="AlphaFoldDB" id="A0A291BVN6"/>
<sequence length="134" mass="15724">MNTREKKCEIFIRIGDLYEEHKAADFVSMTNCRCEVCKEIRELGKELEDMGGFINKRIQKKYKVTVSWDKFDRKLNKFQKNSKTFDKLAYASVYVGKSKSFLGNKLKEKMFNLTVNGYRVKIEIVDKGKKESAE</sequence>
<dbReference type="KEGG" id="bths:CNY62_02545"/>
<organism evidence="1 2">
    <name type="scientific">Brochothrix thermosphacta</name>
    <name type="common">Microbacterium thermosphactum</name>
    <dbReference type="NCBI Taxonomy" id="2756"/>
    <lineage>
        <taxon>Bacteria</taxon>
        <taxon>Bacillati</taxon>
        <taxon>Bacillota</taxon>
        <taxon>Bacilli</taxon>
        <taxon>Bacillales</taxon>
        <taxon>Listeriaceae</taxon>
        <taxon>Brochothrix</taxon>
    </lineage>
</organism>
<dbReference type="RefSeq" id="WP_096699275.1">
    <property type="nucleotide sequence ID" value="NZ_CP023483.1"/>
</dbReference>
<evidence type="ECO:0000313" key="1">
    <source>
        <dbReference type="EMBL" id="ATF25361.1"/>
    </source>
</evidence>
<protein>
    <submittedName>
        <fullName evidence="1">Uncharacterized protein</fullName>
    </submittedName>
</protein>
<name>A0A291BVN6_BROTH</name>